<sequence>MSFMTAALDLIYFDEERYLKRNSETTDAGISKKLEKKSLQLVVCGGAIGVGFVATLFTGPTSILASAVSARHASVIRQQQKLLGQIQRLRRIYELVATYQSASNYANSSLGTSIIAIALESEILECKYIPGVPRTVTSSPQYHRHHISSREYDNLSSVEHPSPPADPSTEEKPHSAA</sequence>
<gene>
    <name evidence="3" type="ORF">M408DRAFT_27076</name>
</gene>
<keyword evidence="4" id="KW-1185">Reference proteome</keyword>
<reference evidence="4" key="2">
    <citation type="submission" date="2015-01" db="EMBL/GenBank/DDBJ databases">
        <title>Evolutionary Origins and Diversification of the Mycorrhizal Mutualists.</title>
        <authorList>
            <consortium name="DOE Joint Genome Institute"/>
            <consortium name="Mycorrhizal Genomics Consortium"/>
            <person name="Kohler A."/>
            <person name="Kuo A."/>
            <person name="Nagy L.G."/>
            <person name="Floudas D."/>
            <person name="Copeland A."/>
            <person name="Barry K.W."/>
            <person name="Cichocki N."/>
            <person name="Veneault-Fourrey C."/>
            <person name="LaButti K."/>
            <person name="Lindquist E.A."/>
            <person name="Lipzen A."/>
            <person name="Lundell T."/>
            <person name="Morin E."/>
            <person name="Murat C."/>
            <person name="Riley R."/>
            <person name="Ohm R."/>
            <person name="Sun H."/>
            <person name="Tunlid A."/>
            <person name="Henrissat B."/>
            <person name="Grigoriev I.V."/>
            <person name="Hibbett D.S."/>
            <person name="Martin F."/>
        </authorList>
    </citation>
    <scope>NUCLEOTIDE SEQUENCE [LARGE SCALE GENOMIC DNA]</scope>
    <source>
        <strain evidence="4">MAFF 305830</strain>
    </source>
</reference>
<dbReference type="HOGENOM" id="CLU_1518760_0_0_1"/>
<keyword evidence="2" id="KW-0472">Membrane</keyword>
<dbReference type="AlphaFoldDB" id="A0A0C2WD57"/>
<dbReference type="Proteomes" id="UP000054097">
    <property type="component" value="Unassembled WGS sequence"/>
</dbReference>
<proteinExistence type="predicted"/>
<feature type="transmembrane region" description="Helical" evidence="2">
    <location>
        <begin position="39"/>
        <end position="59"/>
    </location>
</feature>
<keyword evidence="2" id="KW-0812">Transmembrane</keyword>
<evidence type="ECO:0000256" key="1">
    <source>
        <dbReference type="SAM" id="MobiDB-lite"/>
    </source>
</evidence>
<evidence type="ECO:0000313" key="4">
    <source>
        <dbReference type="Proteomes" id="UP000054097"/>
    </source>
</evidence>
<evidence type="ECO:0000313" key="3">
    <source>
        <dbReference type="EMBL" id="KIM24413.1"/>
    </source>
</evidence>
<organism evidence="3 4">
    <name type="scientific">Serendipita vermifera MAFF 305830</name>
    <dbReference type="NCBI Taxonomy" id="933852"/>
    <lineage>
        <taxon>Eukaryota</taxon>
        <taxon>Fungi</taxon>
        <taxon>Dikarya</taxon>
        <taxon>Basidiomycota</taxon>
        <taxon>Agaricomycotina</taxon>
        <taxon>Agaricomycetes</taxon>
        <taxon>Sebacinales</taxon>
        <taxon>Serendipitaceae</taxon>
        <taxon>Serendipita</taxon>
    </lineage>
</organism>
<accession>A0A0C2WD57</accession>
<name>A0A0C2WD57_SERVB</name>
<evidence type="ECO:0000256" key="2">
    <source>
        <dbReference type="SAM" id="Phobius"/>
    </source>
</evidence>
<feature type="region of interest" description="Disordered" evidence="1">
    <location>
        <begin position="150"/>
        <end position="177"/>
    </location>
</feature>
<reference evidence="3 4" key="1">
    <citation type="submission" date="2014-04" db="EMBL/GenBank/DDBJ databases">
        <authorList>
            <consortium name="DOE Joint Genome Institute"/>
            <person name="Kuo A."/>
            <person name="Zuccaro A."/>
            <person name="Kohler A."/>
            <person name="Nagy L.G."/>
            <person name="Floudas D."/>
            <person name="Copeland A."/>
            <person name="Barry K.W."/>
            <person name="Cichocki N."/>
            <person name="Veneault-Fourrey C."/>
            <person name="LaButti K."/>
            <person name="Lindquist E.A."/>
            <person name="Lipzen A."/>
            <person name="Lundell T."/>
            <person name="Morin E."/>
            <person name="Murat C."/>
            <person name="Sun H."/>
            <person name="Tunlid A."/>
            <person name="Henrissat B."/>
            <person name="Grigoriev I.V."/>
            <person name="Hibbett D.S."/>
            <person name="Martin F."/>
            <person name="Nordberg H.P."/>
            <person name="Cantor M.N."/>
            <person name="Hua S.X."/>
        </authorList>
    </citation>
    <scope>NUCLEOTIDE SEQUENCE [LARGE SCALE GENOMIC DNA]</scope>
    <source>
        <strain evidence="3 4">MAFF 305830</strain>
    </source>
</reference>
<dbReference type="EMBL" id="KN824324">
    <property type="protein sequence ID" value="KIM24413.1"/>
    <property type="molecule type" value="Genomic_DNA"/>
</dbReference>
<keyword evidence="2" id="KW-1133">Transmembrane helix</keyword>
<protein>
    <submittedName>
        <fullName evidence="3">Uncharacterized protein</fullName>
    </submittedName>
</protein>